<feature type="compositionally biased region" description="Basic and acidic residues" evidence="5">
    <location>
        <begin position="1575"/>
        <end position="1586"/>
    </location>
</feature>
<feature type="compositionally biased region" description="Basic and acidic residues" evidence="5">
    <location>
        <begin position="1516"/>
        <end position="1541"/>
    </location>
</feature>
<dbReference type="InterPro" id="IPR019931">
    <property type="entry name" value="LPXTG_anchor"/>
</dbReference>
<name>A0A4T2GKR4_STRSU</name>
<evidence type="ECO:0000256" key="3">
    <source>
        <dbReference type="ARBA" id="ARBA00022729"/>
    </source>
</evidence>
<gene>
    <name evidence="8" type="ORF">FAJ35_11175</name>
</gene>
<feature type="region of interest" description="Disordered" evidence="5">
    <location>
        <begin position="1571"/>
        <end position="2047"/>
    </location>
</feature>
<evidence type="ECO:0000256" key="1">
    <source>
        <dbReference type="ARBA" id="ARBA00022512"/>
    </source>
</evidence>
<feature type="region of interest" description="Disordered" evidence="5">
    <location>
        <begin position="1157"/>
        <end position="1178"/>
    </location>
</feature>
<sequence>MTDGTYKYKKFSGTVTMDIAKAAYVADEFVDAATYKTANGALQATDKVYIIQESDFTSDPTSTSIEESYDLTKFHHRQNLVLGGDNFFEGATIEDAASDSVLIALARPGSFVSEIEFKNASNPGTPSIYLPEENNTLLVVDNIREAVEQSGPNDQSYTNFGLFLSHIAVSDDKVNKPNTVMNLPKGVEVIFANSSGQQTTFAGAMNEMMDRLKYNDAEWTVLNPQQKLKFKFIVKKDEQIIQEDKNWREITLHVYNTLDAVKNLVKTTLENTENNFAEGIVDNIDFSGLPEVMKNEAVEMEIKYPNVDGSTPQDGAMPQFSNLGNKRYDWVNKDGETSNGNHATSPARYFPYDMDLFQGDGDDITEALLGYTPYITDYKPPRDSGETAKIKPSDHDQELIDYYSLGPIFTKTMFTHYFTPEPGGVNESYWNSLVQDIPIPQLDFEPKVNLDIVTLSDNPQPNPKGTVKIVYKALNADGTDVDSSVVLRADVTDTEDAAVGTPWNAKETGVDHDKDTATDSIDERPETFTTQATETNPSREYKLVSAKTTVQTPTDAAPVTVTDDAQLEGQVIEGTTTVTYYYALVQEQPATSREVKGDVVIKYEDTAGTEIKGQLKDTDQGVVATYTTPSRRYIKVDNQVTYLDSEPAETVELSNLAYNADQTREDGTVEKPATIESAGKTYRFIKLKDDSATVTGLVTEATKTVTYVYAPEQTREVPTEKTGSVIVEYKLEGSETPEKPEGTKLQADFNDTTNQLVSTSTVTETYYVDANGVEKVTNTSEPIVTNTNATYEVTKDEAPDVLTIGGKTYHKVRVNGTENGTLPAGETKVTYYYAEEQVEEGVIEEKGNVTIKYETEGGAPLKSDYKDSENVLVSSTPTTRRYYLKDGKKVYLDEQPVRGTTTKTDATYDTREDKSATDGVNEKPATLTDESGKKYHLIKTKDKTPENGTLPAGDTVVTYVYAPEQTEIIPTENKAKVTVNYYILGTSTPLQPSYEDTPATKISETVTTNTYYLDANNERVPVGDPAVVINPVDPAVSYDTTETKNGKEERPTTLESGGKTYHLVEAATTFTEGTGVSGNLTKDTVVNYYYAEILEEVTTVPTNGSVTIKYETTDGAPLRDDKEDTASTVISTKTTTKKYYVYNGEKVYVGDPVESTETKDLSYDTTEADKDEKPETLQKDGKTYQRVAVKAGSADENGKVTGDHVVTYVYAEIKEEVNTERTNGSVTIKYETTDGTPLRDDKEDTASTVISTKTTTKKYYEYNGEKVYVGDPVESTETVDLSYNTTEADKDEKPSTLEKDDKTYQLVAVKADSAAENGKVTGDHVVTYVYAEIKEEVNTERTNGSVTIKYEATDGTPLRDDKEDTASTVISTKTTTKKYYEYDGQKVYVGDPVESTETVDLSYNTTEADKDEKPETLQKDGKTYQRVAVKADSAAENGKVTGDHVVTYVYAEIKDEVTTEPTNGSVTIKYETTDGTPLRDDKEDTASTVISTKTTTKKYYEYDGQKVYVGDPVESTETKDLSYDTTEADKDEKPETLQKDGKTYQLVAVKAGSADEKGNVSGELVVTYVYAEVPEEPKPEEPKPEEPTPPTDGGTTPPTDGGTTPPTDGGTTPPTDGGTTPPTDGGVNPPTDGGTTPPTDGGVNPPTDGGTTPPTDGGTTPPTDGGTTPPTDGGTTPPTDGGTTPPTDGGTTPPTDGGVNPPTDGGTTPPTDGGTTPPTDGGTTPPTDGGTTPPTDGGTTPPTDGGTTPPTDGGVNPPTDGGATPPTDGGVNPPTDGGTTPPTDGGTTPPTDGGTTPPTDGGTTPPTDGGTTPPTDGGTTPPTDGGVNPPTDGGTTPPTDGGTTPPTDGGTTPPTDGGVNPPTDGGTTPPTDGGTTPPTDGGTTPPTDGGTTPPTDGGTTPPTDGGTTPPTDGGTTPPTDGGTTPPTDGGVNPPTDGGTTPPTDGGTTPPTDGGTTPPTDGGTTPPTDGGTTPPTDGGTTPPTDGGTTPPTDGGTTPPTDGGTTPPTDGGTTPPTDGGTTPTPPTGTITVTPKAGTTQLPNTGEASTSPLYGVLAFATGLAGLFGLVKKKKEEDQ</sequence>
<feature type="compositionally biased region" description="Basic and acidic residues" evidence="5">
    <location>
        <begin position="906"/>
        <end position="916"/>
    </location>
</feature>
<feature type="region of interest" description="Disordered" evidence="5">
    <location>
        <begin position="1465"/>
        <end position="1486"/>
    </location>
</feature>
<keyword evidence="2" id="KW-0964">Secreted</keyword>
<accession>A0A4T2GKR4</accession>
<evidence type="ECO:0000256" key="6">
    <source>
        <dbReference type="SAM" id="Phobius"/>
    </source>
</evidence>
<feature type="region of interest" description="Disordered" evidence="5">
    <location>
        <begin position="1511"/>
        <end position="1541"/>
    </location>
</feature>
<dbReference type="NCBIfam" id="TIGR01167">
    <property type="entry name" value="LPXTG_anchor"/>
    <property type="match status" value="1"/>
</dbReference>
<feature type="transmembrane region" description="Helical" evidence="6">
    <location>
        <begin position="2049"/>
        <end position="2067"/>
    </location>
</feature>
<keyword evidence="6" id="KW-1133">Transmembrane helix</keyword>
<feature type="compositionally biased region" description="Low complexity" evidence="5">
    <location>
        <begin position="1591"/>
        <end position="2020"/>
    </location>
</feature>
<evidence type="ECO:0000313" key="9">
    <source>
        <dbReference type="Proteomes" id="UP000309259"/>
    </source>
</evidence>
<feature type="compositionally biased region" description="Polar residues" evidence="5">
    <location>
        <begin position="2028"/>
        <end position="2047"/>
    </location>
</feature>
<dbReference type="Proteomes" id="UP000309259">
    <property type="component" value="Unassembled WGS sequence"/>
</dbReference>
<evidence type="ECO:0000256" key="4">
    <source>
        <dbReference type="ARBA" id="ARBA00023088"/>
    </source>
</evidence>
<evidence type="ECO:0000256" key="2">
    <source>
        <dbReference type="ARBA" id="ARBA00022525"/>
    </source>
</evidence>
<evidence type="ECO:0000313" key="8">
    <source>
        <dbReference type="EMBL" id="TIH99046.1"/>
    </source>
</evidence>
<dbReference type="PROSITE" id="PS50847">
    <property type="entry name" value="GRAM_POS_ANCHORING"/>
    <property type="match status" value="1"/>
</dbReference>
<protein>
    <submittedName>
        <fullName evidence="8">LPXTG cell wall anchor domain-containing protein</fullName>
    </submittedName>
</protein>
<comment type="caution">
    <text evidence="8">The sequence shown here is derived from an EMBL/GenBank/DDBJ whole genome shotgun (WGS) entry which is preliminary data.</text>
</comment>
<reference evidence="8 9" key="1">
    <citation type="submission" date="2019-04" db="EMBL/GenBank/DDBJ databases">
        <title>Genome analysis of Streptococcus suis strain WUSS327.</title>
        <authorList>
            <person name="Chen H."/>
            <person name="Gao X."/>
            <person name="Wu Z."/>
        </authorList>
    </citation>
    <scope>NUCLEOTIDE SEQUENCE [LARGE SCALE GENOMIC DNA]</scope>
    <source>
        <strain evidence="8 9">WUSS327</strain>
    </source>
</reference>
<organism evidence="8 9">
    <name type="scientific">Streptococcus suis</name>
    <dbReference type="NCBI Taxonomy" id="1307"/>
    <lineage>
        <taxon>Bacteria</taxon>
        <taxon>Bacillati</taxon>
        <taxon>Bacillota</taxon>
        <taxon>Bacilli</taxon>
        <taxon>Lactobacillales</taxon>
        <taxon>Streptococcaceae</taxon>
        <taxon>Streptococcus</taxon>
    </lineage>
</organism>
<feature type="domain" description="Gram-positive cocci surface proteins LPxTG" evidence="7">
    <location>
        <begin position="2039"/>
        <end position="2075"/>
    </location>
</feature>
<proteinExistence type="predicted"/>
<dbReference type="Pfam" id="PF00746">
    <property type="entry name" value="Gram_pos_anchor"/>
    <property type="match status" value="1"/>
</dbReference>
<keyword evidence="4" id="KW-0572">Peptidoglycan-anchor</keyword>
<evidence type="ECO:0000256" key="5">
    <source>
        <dbReference type="SAM" id="MobiDB-lite"/>
    </source>
</evidence>
<keyword evidence="6" id="KW-0812">Transmembrane</keyword>
<feature type="region of interest" description="Disordered" evidence="5">
    <location>
        <begin position="901"/>
        <end position="931"/>
    </location>
</feature>
<keyword evidence="6" id="KW-0472">Membrane</keyword>
<keyword evidence="3" id="KW-0732">Signal</keyword>
<evidence type="ECO:0000259" key="7">
    <source>
        <dbReference type="PROSITE" id="PS50847"/>
    </source>
</evidence>
<dbReference type="RefSeq" id="WP_136648374.1">
    <property type="nucleotide sequence ID" value="NZ_JAIMDZ010000059.1"/>
</dbReference>
<keyword evidence="1" id="KW-0134">Cell wall</keyword>
<dbReference type="EMBL" id="SSXL01000059">
    <property type="protein sequence ID" value="TIH99046.1"/>
    <property type="molecule type" value="Genomic_DNA"/>
</dbReference>